<feature type="domain" description="SAF" evidence="2">
    <location>
        <begin position="13"/>
        <end position="90"/>
    </location>
</feature>
<dbReference type="Proteomes" id="UP000013520">
    <property type="component" value="Chromosome"/>
</dbReference>
<dbReference type="InterPro" id="IPR044144">
    <property type="entry name" value="SAF_UxaA/GarD"/>
</dbReference>
<evidence type="ECO:0000313" key="3">
    <source>
        <dbReference type="EMBL" id="AGK99686.1"/>
    </source>
</evidence>
<dbReference type="OrthoDB" id="9804574at2"/>
<dbReference type="AlphaFoldDB" id="R4KDA7"/>
<dbReference type="Gene3D" id="2.30.130.110">
    <property type="match status" value="1"/>
</dbReference>
<dbReference type="HOGENOM" id="CLU_084161_2_0_9"/>
<dbReference type="GO" id="GO:0019698">
    <property type="term" value="P:D-galacturonate catabolic process"/>
    <property type="evidence" value="ECO:0007669"/>
    <property type="project" value="TreeGrafter"/>
</dbReference>
<keyword evidence="1" id="KW-0456">Lyase</keyword>
<dbReference type="PANTHER" id="PTHR30536">
    <property type="entry name" value="ALTRONATE/GALACTARATE DEHYDRATASE"/>
    <property type="match status" value="1"/>
</dbReference>
<dbReference type="EMBL" id="CP003273">
    <property type="protein sequence ID" value="AGK99686.1"/>
    <property type="molecule type" value="Genomic_DNA"/>
</dbReference>
<evidence type="ECO:0000259" key="2">
    <source>
        <dbReference type="SMART" id="SM00858"/>
    </source>
</evidence>
<dbReference type="GO" id="GO:0016829">
    <property type="term" value="F:lyase activity"/>
    <property type="evidence" value="ECO:0007669"/>
    <property type="project" value="UniProtKB-KW"/>
</dbReference>
<reference evidence="3 4" key="1">
    <citation type="submission" date="2012-01" db="EMBL/GenBank/DDBJ databases">
        <title>Complete sequence of Desulfotomaculum gibsoniae DSM 7213.</title>
        <authorList>
            <consortium name="US DOE Joint Genome Institute"/>
            <person name="Lucas S."/>
            <person name="Han J."/>
            <person name="Lapidus A."/>
            <person name="Cheng J.-F."/>
            <person name="Goodwin L."/>
            <person name="Pitluck S."/>
            <person name="Peters L."/>
            <person name="Ovchinnikova G."/>
            <person name="Teshima H."/>
            <person name="Detter J.C."/>
            <person name="Han C."/>
            <person name="Tapia R."/>
            <person name="Land M."/>
            <person name="Hauser L."/>
            <person name="Kyrpides N."/>
            <person name="Ivanova N."/>
            <person name="Pagani I."/>
            <person name="Parshina S."/>
            <person name="Plugge C."/>
            <person name="Muyzer G."/>
            <person name="Kuever J."/>
            <person name="Ivanova A."/>
            <person name="Nazina T."/>
            <person name="Klenk H.-P."/>
            <person name="Brambilla E."/>
            <person name="Spring S."/>
            <person name="Stams A.F."/>
            <person name="Woyke T."/>
        </authorList>
    </citation>
    <scope>NUCLEOTIDE SEQUENCE [LARGE SCALE GENOMIC DNA]</scope>
    <source>
        <strain evidence="3 4">DSM 7213</strain>
    </source>
</reference>
<proteinExistence type="predicted"/>
<dbReference type="PANTHER" id="PTHR30536:SF5">
    <property type="entry name" value="ALTRONATE DEHYDRATASE"/>
    <property type="match status" value="1"/>
</dbReference>
<name>R4KDA7_9FIRM</name>
<dbReference type="eggNOG" id="COG2721">
    <property type="taxonomic scope" value="Bacteria"/>
</dbReference>
<gene>
    <name evidence="3" type="ORF">Desgi_0072</name>
</gene>
<accession>R4KDA7</accession>
<organism evidence="3 4">
    <name type="scientific">Desulfoscipio gibsoniae DSM 7213</name>
    <dbReference type="NCBI Taxonomy" id="767817"/>
    <lineage>
        <taxon>Bacteria</taxon>
        <taxon>Bacillati</taxon>
        <taxon>Bacillota</taxon>
        <taxon>Clostridia</taxon>
        <taxon>Eubacteriales</taxon>
        <taxon>Desulfallaceae</taxon>
        <taxon>Desulfoscipio</taxon>
    </lineage>
</organism>
<dbReference type="InterPro" id="IPR013974">
    <property type="entry name" value="SAF"/>
</dbReference>
<dbReference type="Pfam" id="PF08666">
    <property type="entry name" value="SAF"/>
    <property type="match status" value="1"/>
</dbReference>
<protein>
    <submittedName>
        <fullName evidence="3">Altronate dehydratase</fullName>
    </submittedName>
</protein>
<dbReference type="SMART" id="SM00858">
    <property type="entry name" value="SAF"/>
    <property type="match status" value="1"/>
</dbReference>
<evidence type="ECO:0000313" key="4">
    <source>
        <dbReference type="Proteomes" id="UP000013520"/>
    </source>
</evidence>
<evidence type="ECO:0000256" key="1">
    <source>
        <dbReference type="ARBA" id="ARBA00023239"/>
    </source>
</evidence>
<keyword evidence="4" id="KW-1185">Reference proteome</keyword>
<dbReference type="STRING" id="767817.Desgi_0072"/>
<dbReference type="KEGG" id="dgi:Desgi_0072"/>
<dbReference type="InterPro" id="IPR052172">
    <property type="entry name" value="UxaA_altronate/galactarate_dh"/>
</dbReference>
<dbReference type="CDD" id="cd11613">
    <property type="entry name" value="SAF_AH_GD"/>
    <property type="match status" value="1"/>
</dbReference>
<dbReference type="RefSeq" id="WP_006523145.1">
    <property type="nucleotide sequence ID" value="NC_021184.1"/>
</dbReference>
<sequence length="94" mass="10373">MQHPYFIVHDEKDNVGVAVKEIKAGESVEGWIMSNNTTLTITSKQDIKIGHKIALSDADAGAMIIKYNKPIGKVIAAIVKGEHVHTHNLKTARW</sequence>